<dbReference type="AlphaFoldDB" id="A0A0F9UPZ9"/>
<reference evidence="1" key="1">
    <citation type="journal article" date="2015" name="Nature">
        <title>Complex archaea that bridge the gap between prokaryotes and eukaryotes.</title>
        <authorList>
            <person name="Spang A."/>
            <person name="Saw J.H."/>
            <person name="Jorgensen S.L."/>
            <person name="Zaremba-Niedzwiedzka K."/>
            <person name="Martijn J."/>
            <person name="Lind A.E."/>
            <person name="van Eijk R."/>
            <person name="Schleper C."/>
            <person name="Guy L."/>
            <person name="Ettema T.J."/>
        </authorList>
    </citation>
    <scope>NUCLEOTIDE SEQUENCE</scope>
</reference>
<sequence length="230" mass="25522">MGIQHFAGSGGLTDVPVPAWVESDHLLFACWGRCLIKLIKHGKIKTLKRGEQLELNDFRVAMVVDGGVYAIGKAPHDPKRRILMHFYKRGELVLSGADNDPIEILEAHCRSTCLTLNQAQFDAFAGDFELAERLCSELRSEQASHLYQAIQSYAGRDIDRIKTTLQLLASHPTSITTKVGREIEASKGQIRDLAGVQKRSATRAFKMLEDQGVVAFSGYKRLFFSGDQCG</sequence>
<organism evidence="1">
    <name type="scientific">marine sediment metagenome</name>
    <dbReference type="NCBI Taxonomy" id="412755"/>
    <lineage>
        <taxon>unclassified sequences</taxon>
        <taxon>metagenomes</taxon>
        <taxon>ecological metagenomes</taxon>
    </lineage>
</organism>
<dbReference type="Gene3D" id="2.60.120.10">
    <property type="entry name" value="Jelly Rolls"/>
    <property type="match status" value="1"/>
</dbReference>
<gene>
    <name evidence="1" type="ORF">LCGC14_0237090</name>
</gene>
<evidence type="ECO:0000313" key="1">
    <source>
        <dbReference type="EMBL" id="KKN89577.1"/>
    </source>
</evidence>
<comment type="caution">
    <text evidence="1">The sequence shown here is derived from an EMBL/GenBank/DDBJ whole genome shotgun (WGS) entry which is preliminary data.</text>
</comment>
<evidence type="ECO:0008006" key="2">
    <source>
        <dbReference type="Google" id="ProtNLM"/>
    </source>
</evidence>
<proteinExistence type="predicted"/>
<dbReference type="InterPro" id="IPR014710">
    <property type="entry name" value="RmlC-like_jellyroll"/>
</dbReference>
<accession>A0A0F9UPZ9</accession>
<dbReference type="EMBL" id="LAZR01000117">
    <property type="protein sequence ID" value="KKN89577.1"/>
    <property type="molecule type" value="Genomic_DNA"/>
</dbReference>
<protein>
    <recommendedName>
        <fullName evidence="2">HTH crp-type domain-containing protein</fullName>
    </recommendedName>
</protein>
<name>A0A0F9UPZ9_9ZZZZ</name>